<dbReference type="AlphaFoldDB" id="A0A7S9RRW5"/>
<protein>
    <submittedName>
        <fullName evidence="2">Cell surface protein</fullName>
    </submittedName>
</protein>
<evidence type="ECO:0000313" key="2">
    <source>
        <dbReference type="EMBL" id="QPH96666.1"/>
    </source>
</evidence>
<dbReference type="Proteomes" id="UP000594707">
    <property type="component" value="Chromosome"/>
</dbReference>
<feature type="coiled-coil region" evidence="1">
    <location>
        <begin position="177"/>
        <end position="208"/>
    </location>
</feature>
<evidence type="ECO:0000256" key="1">
    <source>
        <dbReference type="SAM" id="Coils"/>
    </source>
</evidence>
<proteinExistence type="predicted"/>
<sequence length="265" mass="31324">MITSINGLSNTPIQDNTIQKENVAKESKQDKNATEEKFDYSKYMFRPWTDNVKEFIDIDQSKEGWITDTINRIDNMLSDYPMKERRALASKYPPETMEEFRVGELQSYMDWLLTNSVDGKPTINGFMIGLGTAEEAELEDFMNSFPEDTMMSNDGARLFARADLSIEEFKKLYREDVEKTTKEHKEFLTKLHKEEQEYNANFAKEQNEKKFKPMQVKKKYETYDINKDQKFLFARELLNFKEKRGIDVLELMQKIDKKQILNKMA</sequence>
<name>A0A7S9RRW5_9BACT</name>
<keyword evidence="1" id="KW-0175">Coiled coil</keyword>
<dbReference type="EMBL" id="CP060705">
    <property type="protein sequence ID" value="QPH96666.1"/>
    <property type="molecule type" value="Genomic_DNA"/>
</dbReference>
<reference evidence="2 3" key="1">
    <citation type="journal article" date="2018" name="Emerg. Microbes Infect.">
        <title>Genomic analysis of oral Campylobacter concisus strains identified a potential bacterial molecular marker associated with active Crohn's disease.</title>
        <authorList>
            <person name="Liu F."/>
            <person name="Ma R."/>
            <person name="Tay C.Y.A."/>
            <person name="Octavia S."/>
            <person name="Lan R."/>
            <person name="Chung H.K.L."/>
            <person name="Riordan S.M."/>
            <person name="Grimm M.C."/>
            <person name="Leong R.W."/>
            <person name="Tanaka M.M."/>
            <person name="Connor S."/>
            <person name="Zhang L."/>
        </authorList>
    </citation>
    <scope>NUCLEOTIDE SEQUENCE [LARGE SCALE GENOMIC DNA]</scope>
    <source>
        <strain evidence="2 3">P13UCO-S1</strain>
    </source>
</reference>
<dbReference type="RefSeq" id="WP_107856946.1">
    <property type="nucleotide sequence ID" value="NZ_CP060705.1"/>
</dbReference>
<accession>A0A7S9RRW5</accession>
<organism evidence="2 3">
    <name type="scientific">Campylobacter concisus</name>
    <dbReference type="NCBI Taxonomy" id="199"/>
    <lineage>
        <taxon>Bacteria</taxon>
        <taxon>Pseudomonadati</taxon>
        <taxon>Campylobacterota</taxon>
        <taxon>Epsilonproteobacteria</taxon>
        <taxon>Campylobacterales</taxon>
        <taxon>Campylobacteraceae</taxon>
        <taxon>Campylobacter</taxon>
    </lineage>
</organism>
<evidence type="ECO:0000313" key="3">
    <source>
        <dbReference type="Proteomes" id="UP000594707"/>
    </source>
</evidence>
<gene>
    <name evidence="2" type="ORF">CVT08_04335</name>
</gene>